<reference evidence="1" key="1">
    <citation type="journal article" date="2019" name="Mitochondrial DNA Part B Resour">
        <title>The complete chloroplast genome sequence of Polypodiodes amoena (Polypodiaceae), an important medical fern.</title>
        <authorList>
            <person name="Kang Z."/>
            <person name="Sun X."/>
            <person name="He Y."/>
            <person name="He Z."/>
            <person name="Hong Y."/>
            <person name="Wang Z."/>
            <person name="Wang T."/>
            <person name="Su Y."/>
        </authorList>
    </citation>
    <scope>NUCLEOTIDE SEQUENCE</scope>
</reference>
<dbReference type="EMBL" id="MN017598">
    <property type="protein sequence ID" value="QVX31709.1"/>
    <property type="molecule type" value="Genomic_DNA"/>
</dbReference>
<protein>
    <submittedName>
        <fullName evidence="1">Ribosomal protein S16</fullName>
    </submittedName>
</protein>
<proteinExistence type="predicted"/>
<accession>A0A8E7MJ11</accession>
<name>A0A8E7MJ11_9MONI</name>
<gene>
    <name evidence="1" type="primary">rps16</name>
</gene>
<evidence type="ECO:0000313" key="1">
    <source>
        <dbReference type="EMBL" id="QVX31709.1"/>
    </source>
</evidence>
<dbReference type="AlphaFoldDB" id="A0A8E7MJ11"/>
<keyword evidence="1" id="KW-0934">Plastid</keyword>
<dbReference type="GO" id="GO:0005840">
    <property type="term" value="C:ribosome"/>
    <property type="evidence" value="ECO:0007669"/>
    <property type="project" value="UniProtKB-KW"/>
</dbReference>
<sequence>MAKPRLKQHDKKQCVTYQIVAIDTQSRREQDRCIQGVGFYNPPPPPPPPKYIFVALLKQVAQLAAAVCDISKGARGFQQIGINLQLKFEF</sequence>
<keyword evidence="1" id="KW-0150">Chloroplast</keyword>
<organism evidence="1">
    <name type="scientific">Goniophlebium amoenum</name>
    <dbReference type="NCBI Taxonomy" id="253745"/>
    <lineage>
        <taxon>Eukaryota</taxon>
        <taxon>Viridiplantae</taxon>
        <taxon>Streptophyta</taxon>
        <taxon>Embryophyta</taxon>
        <taxon>Tracheophyta</taxon>
        <taxon>Polypodiopsida</taxon>
        <taxon>Polypodiidae</taxon>
        <taxon>Polypodiales</taxon>
        <taxon>Polypodiineae</taxon>
        <taxon>Polypodiaceae</taxon>
        <taxon>Microsoroideae</taxon>
        <taxon>Goniophlebium</taxon>
    </lineage>
</organism>
<geneLocation type="chloroplast" evidence="1"/>
<keyword evidence="1" id="KW-0689">Ribosomal protein</keyword>
<reference evidence="1" key="2">
    <citation type="submission" date="2019-06" db="EMBL/GenBank/DDBJ databases">
        <authorList>
            <person name="Liu S."/>
            <person name="Wang Z."/>
            <person name="Wang T."/>
            <person name="Su Y."/>
        </authorList>
    </citation>
    <scope>NUCLEOTIDE SEQUENCE</scope>
</reference>
<keyword evidence="1" id="KW-0687">Ribonucleoprotein</keyword>